<evidence type="ECO:0000256" key="11">
    <source>
        <dbReference type="RuleBase" id="RU000304"/>
    </source>
</evidence>
<evidence type="ECO:0000256" key="10">
    <source>
        <dbReference type="PROSITE-ProRule" id="PRU10141"/>
    </source>
</evidence>
<dbReference type="GO" id="GO:0030003">
    <property type="term" value="P:intracellular monoatomic cation homeostasis"/>
    <property type="evidence" value="ECO:0007669"/>
    <property type="project" value="TreeGrafter"/>
</dbReference>
<keyword evidence="2 11" id="KW-0723">Serine/threonine-protein kinase</keyword>
<keyword evidence="4 10" id="KW-0547">Nucleotide-binding</keyword>
<feature type="compositionally biased region" description="Basic and acidic residues" evidence="12">
    <location>
        <begin position="23"/>
        <end position="34"/>
    </location>
</feature>
<dbReference type="PROSITE" id="PS00108">
    <property type="entry name" value="PROTEIN_KINASE_ST"/>
    <property type="match status" value="1"/>
</dbReference>
<keyword evidence="3" id="KW-0808">Transferase</keyword>
<keyword evidence="5 14" id="KW-0418">Kinase</keyword>
<evidence type="ECO:0000256" key="12">
    <source>
        <dbReference type="SAM" id="MobiDB-lite"/>
    </source>
</evidence>
<evidence type="ECO:0000256" key="4">
    <source>
        <dbReference type="ARBA" id="ARBA00022741"/>
    </source>
</evidence>
<feature type="domain" description="Protein kinase" evidence="13">
    <location>
        <begin position="166"/>
        <end position="437"/>
    </location>
</feature>
<evidence type="ECO:0000256" key="8">
    <source>
        <dbReference type="ARBA" id="ARBA00048679"/>
    </source>
</evidence>
<dbReference type="SUPFAM" id="SSF56112">
    <property type="entry name" value="Protein kinase-like (PK-like)"/>
    <property type="match status" value="1"/>
</dbReference>
<dbReference type="InterPro" id="IPR008271">
    <property type="entry name" value="Ser/Thr_kinase_AS"/>
</dbReference>
<dbReference type="PROSITE" id="PS00107">
    <property type="entry name" value="PROTEIN_KINASE_ATP"/>
    <property type="match status" value="1"/>
</dbReference>
<accession>A0A8H4AGJ8</accession>
<feature type="region of interest" description="Disordered" evidence="12">
    <location>
        <begin position="140"/>
        <end position="167"/>
    </location>
</feature>
<dbReference type="InterPro" id="IPR017441">
    <property type="entry name" value="Protein_kinase_ATP_BS"/>
</dbReference>
<dbReference type="GO" id="GO:0005524">
    <property type="term" value="F:ATP binding"/>
    <property type="evidence" value="ECO:0007669"/>
    <property type="project" value="UniProtKB-UniRule"/>
</dbReference>
<comment type="catalytic activity">
    <reaction evidence="7">
        <text>L-threonyl-[protein] + ATP = O-phospho-L-threonyl-[protein] + ADP + H(+)</text>
        <dbReference type="Rhea" id="RHEA:46608"/>
        <dbReference type="Rhea" id="RHEA-COMP:11060"/>
        <dbReference type="Rhea" id="RHEA-COMP:11605"/>
        <dbReference type="ChEBI" id="CHEBI:15378"/>
        <dbReference type="ChEBI" id="CHEBI:30013"/>
        <dbReference type="ChEBI" id="CHEBI:30616"/>
        <dbReference type="ChEBI" id="CHEBI:61977"/>
        <dbReference type="ChEBI" id="CHEBI:456216"/>
        <dbReference type="EC" id="2.7.11.1"/>
    </reaction>
</comment>
<proteinExistence type="inferred from homology"/>
<feature type="compositionally biased region" description="Polar residues" evidence="12">
    <location>
        <begin position="97"/>
        <end position="116"/>
    </location>
</feature>
<feature type="compositionally biased region" description="Basic and acidic residues" evidence="12">
    <location>
        <begin position="140"/>
        <end position="161"/>
    </location>
</feature>
<name>A0A8H4AGJ8_GIGMA</name>
<feature type="binding site" evidence="10">
    <location>
        <position position="199"/>
    </location>
    <ligand>
        <name>ATP</name>
        <dbReference type="ChEBI" id="CHEBI:30616"/>
    </ligand>
</feature>
<evidence type="ECO:0000256" key="6">
    <source>
        <dbReference type="ARBA" id="ARBA00022840"/>
    </source>
</evidence>
<dbReference type="FunFam" id="1.10.510.10:FF:000183">
    <property type="entry name" value="Serine/threonine-protein kinase hal4"/>
    <property type="match status" value="1"/>
</dbReference>
<comment type="catalytic activity">
    <reaction evidence="8">
        <text>L-seryl-[protein] + ATP = O-phospho-L-seryl-[protein] + ADP + H(+)</text>
        <dbReference type="Rhea" id="RHEA:17989"/>
        <dbReference type="Rhea" id="RHEA-COMP:9863"/>
        <dbReference type="Rhea" id="RHEA-COMP:11604"/>
        <dbReference type="ChEBI" id="CHEBI:15378"/>
        <dbReference type="ChEBI" id="CHEBI:29999"/>
        <dbReference type="ChEBI" id="CHEBI:30616"/>
        <dbReference type="ChEBI" id="CHEBI:83421"/>
        <dbReference type="ChEBI" id="CHEBI:456216"/>
        <dbReference type="EC" id="2.7.11.1"/>
    </reaction>
</comment>
<dbReference type="CDD" id="cd13994">
    <property type="entry name" value="STKc_HAL4_like"/>
    <property type="match status" value="1"/>
</dbReference>
<evidence type="ECO:0000256" key="9">
    <source>
        <dbReference type="ARBA" id="ARBA00078109"/>
    </source>
</evidence>
<evidence type="ECO:0000256" key="1">
    <source>
        <dbReference type="ARBA" id="ARBA00012513"/>
    </source>
</evidence>
<evidence type="ECO:0000256" key="5">
    <source>
        <dbReference type="ARBA" id="ARBA00022777"/>
    </source>
</evidence>
<dbReference type="Pfam" id="PF00069">
    <property type="entry name" value="Pkinase"/>
    <property type="match status" value="1"/>
</dbReference>
<feature type="compositionally biased region" description="Basic and acidic residues" evidence="12">
    <location>
        <begin position="1"/>
        <end position="16"/>
    </location>
</feature>
<dbReference type="Gene3D" id="1.10.510.10">
    <property type="entry name" value="Transferase(Phosphotransferase) domain 1"/>
    <property type="match status" value="1"/>
</dbReference>
<dbReference type="GO" id="GO:0004674">
    <property type="term" value="F:protein serine/threonine kinase activity"/>
    <property type="evidence" value="ECO:0007669"/>
    <property type="project" value="UniProtKB-KW"/>
</dbReference>
<dbReference type="OrthoDB" id="6513151at2759"/>
<dbReference type="AlphaFoldDB" id="A0A8H4AGJ8"/>
<evidence type="ECO:0000256" key="3">
    <source>
        <dbReference type="ARBA" id="ARBA00022679"/>
    </source>
</evidence>
<dbReference type="EC" id="2.7.11.1" evidence="1"/>
<sequence length="480" mass="54377">MNKMDNNLKDKNDNDNKPVGSKNDLDQKTEDKATKPIPNHTQQKEAKTNHHHAGNILQTTLQKMFPSADKPKAPKSSKTSSTTGPESEDERTEKTQSARSTPKQRFQKLNTGSHVHNLQPKKVYRINNFFKDLGIHGHNSVEEKSQNESDATKKKHSDESLSGKYGKPQEVVGKGAFGIVRIAHKTEPKVPGEKLFAVKEFKKRHNEPLKKYMKRLTSEFCISSSLHHINVIDTIDLLQDTQGNYCEVMEYCAGGDLYSLIISSGGLEQNEADCFFGQLINGVKYLHENGVAHRDLKPENLLLTSDGCLKITDFGNGECFKMAWEKQAHLSRGACGSEPYIAPEAFTGKWFDPRLVDVWACGIIYMGMITARHLWRCAKENEDFNFKIYLESKKHGECILAPFQRLNENRRRMVSKIIEPDPNLRITAEQITEDPWFSQLDICHKPQTKNSHLHTNTTCGVNATNQQPTNLNKLTIMNMV</sequence>
<reference evidence="14 15" key="1">
    <citation type="journal article" date="2019" name="Environ. Microbiol.">
        <title>At the nexus of three kingdoms: the genome of the mycorrhizal fungus Gigaspora margarita provides insights into plant, endobacterial and fungal interactions.</title>
        <authorList>
            <person name="Venice F."/>
            <person name="Ghignone S."/>
            <person name="Salvioli di Fossalunga A."/>
            <person name="Amselem J."/>
            <person name="Novero M."/>
            <person name="Xianan X."/>
            <person name="Sedzielewska Toro K."/>
            <person name="Morin E."/>
            <person name="Lipzen A."/>
            <person name="Grigoriev I.V."/>
            <person name="Henrissat B."/>
            <person name="Martin F.M."/>
            <person name="Bonfante P."/>
        </authorList>
    </citation>
    <scope>NUCLEOTIDE SEQUENCE [LARGE SCALE GENOMIC DNA]</scope>
    <source>
        <strain evidence="14 15">BEG34</strain>
    </source>
</reference>
<protein>
    <recommendedName>
        <fullName evidence="1">non-specific serine/threonine protein kinase</fullName>
        <ecNumber evidence="1">2.7.11.1</ecNumber>
    </recommendedName>
    <alternativeName>
        <fullName evidence="9">Halotolerance protein 4</fullName>
    </alternativeName>
</protein>
<dbReference type="PROSITE" id="PS50011">
    <property type="entry name" value="PROTEIN_KINASE_DOM"/>
    <property type="match status" value="1"/>
</dbReference>
<evidence type="ECO:0000256" key="2">
    <source>
        <dbReference type="ARBA" id="ARBA00022527"/>
    </source>
</evidence>
<keyword evidence="15" id="KW-1185">Reference proteome</keyword>
<feature type="region of interest" description="Disordered" evidence="12">
    <location>
        <begin position="1"/>
        <end position="120"/>
    </location>
</feature>
<keyword evidence="6 10" id="KW-0067">ATP-binding</keyword>
<gene>
    <name evidence="14" type="ORF">F8M41_021582</name>
</gene>
<comment type="similarity">
    <text evidence="11">Belongs to the protein kinase superfamily.</text>
</comment>
<dbReference type="InterPro" id="IPR000719">
    <property type="entry name" value="Prot_kinase_dom"/>
</dbReference>
<dbReference type="SMART" id="SM00220">
    <property type="entry name" value="S_TKc"/>
    <property type="match status" value="1"/>
</dbReference>
<dbReference type="GO" id="GO:0005829">
    <property type="term" value="C:cytosol"/>
    <property type="evidence" value="ECO:0007669"/>
    <property type="project" value="TreeGrafter"/>
</dbReference>
<evidence type="ECO:0000313" key="14">
    <source>
        <dbReference type="EMBL" id="KAF0492651.1"/>
    </source>
</evidence>
<comment type="caution">
    <text evidence="14">The sequence shown here is derived from an EMBL/GenBank/DDBJ whole genome shotgun (WGS) entry which is preliminary data.</text>
</comment>
<feature type="compositionally biased region" description="Low complexity" evidence="12">
    <location>
        <begin position="74"/>
        <end position="83"/>
    </location>
</feature>
<dbReference type="InterPro" id="IPR011009">
    <property type="entry name" value="Kinase-like_dom_sf"/>
</dbReference>
<organism evidence="14 15">
    <name type="scientific">Gigaspora margarita</name>
    <dbReference type="NCBI Taxonomy" id="4874"/>
    <lineage>
        <taxon>Eukaryota</taxon>
        <taxon>Fungi</taxon>
        <taxon>Fungi incertae sedis</taxon>
        <taxon>Mucoromycota</taxon>
        <taxon>Glomeromycotina</taxon>
        <taxon>Glomeromycetes</taxon>
        <taxon>Diversisporales</taxon>
        <taxon>Gigasporaceae</taxon>
        <taxon>Gigaspora</taxon>
    </lineage>
</organism>
<dbReference type="Proteomes" id="UP000439903">
    <property type="component" value="Unassembled WGS sequence"/>
</dbReference>
<dbReference type="PANTHER" id="PTHR24343">
    <property type="entry name" value="SERINE/THREONINE KINASE"/>
    <property type="match status" value="1"/>
</dbReference>
<evidence type="ECO:0000313" key="15">
    <source>
        <dbReference type="Proteomes" id="UP000439903"/>
    </source>
</evidence>
<dbReference type="PANTHER" id="PTHR24343:SF558">
    <property type="entry name" value="PROTEIN KINASE DOMAIN-CONTAINING PROTEIN"/>
    <property type="match status" value="1"/>
</dbReference>
<evidence type="ECO:0000259" key="13">
    <source>
        <dbReference type="PROSITE" id="PS50011"/>
    </source>
</evidence>
<evidence type="ECO:0000256" key="7">
    <source>
        <dbReference type="ARBA" id="ARBA00047899"/>
    </source>
</evidence>
<dbReference type="EMBL" id="WTPW01000637">
    <property type="protein sequence ID" value="KAF0492651.1"/>
    <property type="molecule type" value="Genomic_DNA"/>
</dbReference>